<organism evidence="2 3">
    <name type="scientific">Pleurodeles waltl</name>
    <name type="common">Iberian ribbed newt</name>
    <dbReference type="NCBI Taxonomy" id="8319"/>
    <lineage>
        <taxon>Eukaryota</taxon>
        <taxon>Metazoa</taxon>
        <taxon>Chordata</taxon>
        <taxon>Craniata</taxon>
        <taxon>Vertebrata</taxon>
        <taxon>Euteleostomi</taxon>
        <taxon>Amphibia</taxon>
        <taxon>Batrachia</taxon>
        <taxon>Caudata</taxon>
        <taxon>Salamandroidea</taxon>
        <taxon>Salamandridae</taxon>
        <taxon>Pleurodelinae</taxon>
        <taxon>Pleurodeles</taxon>
    </lineage>
</organism>
<evidence type="ECO:0000256" key="1">
    <source>
        <dbReference type="SAM" id="MobiDB-lite"/>
    </source>
</evidence>
<dbReference type="Proteomes" id="UP001066276">
    <property type="component" value="Chromosome 7"/>
</dbReference>
<comment type="caution">
    <text evidence="2">The sequence shown here is derived from an EMBL/GenBank/DDBJ whole genome shotgun (WGS) entry which is preliminary data.</text>
</comment>
<gene>
    <name evidence="2" type="ORF">NDU88_002609</name>
</gene>
<evidence type="ECO:0000313" key="2">
    <source>
        <dbReference type="EMBL" id="KAJ1124148.1"/>
    </source>
</evidence>
<accession>A0AAV7P756</accession>
<feature type="region of interest" description="Disordered" evidence="1">
    <location>
        <begin position="28"/>
        <end position="75"/>
    </location>
</feature>
<reference evidence="2" key="1">
    <citation type="journal article" date="2022" name="bioRxiv">
        <title>Sequencing and chromosome-scale assembly of the giantPleurodeles waltlgenome.</title>
        <authorList>
            <person name="Brown T."/>
            <person name="Elewa A."/>
            <person name="Iarovenko S."/>
            <person name="Subramanian E."/>
            <person name="Araus A.J."/>
            <person name="Petzold A."/>
            <person name="Susuki M."/>
            <person name="Suzuki K.-i.T."/>
            <person name="Hayashi T."/>
            <person name="Toyoda A."/>
            <person name="Oliveira C."/>
            <person name="Osipova E."/>
            <person name="Leigh N.D."/>
            <person name="Simon A."/>
            <person name="Yun M.H."/>
        </authorList>
    </citation>
    <scope>NUCLEOTIDE SEQUENCE</scope>
    <source>
        <strain evidence="2">20211129_DDA</strain>
        <tissue evidence="2">Liver</tissue>
    </source>
</reference>
<proteinExistence type="predicted"/>
<feature type="compositionally biased region" description="Polar residues" evidence="1">
    <location>
        <begin position="37"/>
        <end position="48"/>
    </location>
</feature>
<keyword evidence="3" id="KW-1185">Reference proteome</keyword>
<dbReference type="AlphaFoldDB" id="A0AAV7P756"/>
<dbReference type="EMBL" id="JANPWB010000011">
    <property type="protein sequence ID" value="KAJ1124148.1"/>
    <property type="molecule type" value="Genomic_DNA"/>
</dbReference>
<protein>
    <submittedName>
        <fullName evidence="2">Uncharacterized protein</fullName>
    </submittedName>
</protein>
<sequence length="75" mass="8470">MWVTKNVVSQEFYDLEDLRSFLDCLIPMDTSAPVPPRNSSVTDQTTLSRAPPQEGRDQTDTPQSPIPEDETWSDS</sequence>
<evidence type="ECO:0000313" key="3">
    <source>
        <dbReference type="Proteomes" id="UP001066276"/>
    </source>
</evidence>
<name>A0AAV7P756_PLEWA</name>